<sequence>MDSRGFLSLRCLLVLALASKLSCGTGESLMNCPEVPGKLGSSLQLSLASEGISKRMNKCIHILVTRAESPGNSIKKKIVSLGLPEEGSPRYLENGYKFHLENLTLRILESRRENEGWYFMTLEENFSVQHFCLQLKLYEQVSTPEIKVLNWTQENGNCSMMLACEVEKGDNVVYSWSEKLGIDPLIPANSSHLLHLSLGPQHVNNVYVCTVGNPVSNRSWSFNPWSKCRPESSVPRQWRLYAGLFLGGIVGVILIFEVVLLLLRRRGKTNHYKPTKEEKSLTIYAQVQKSGSTQKKPDPLPAEDPCTTIYVAATEPVPGPAPEPVQEPHSITVYASVTFPES</sequence>
<evidence type="ECO:0000256" key="1">
    <source>
        <dbReference type="ARBA" id="ARBA00004370"/>
    </source>
</evidence>
<dbReference type="InterPro" id="IPR010407">
    <property type="entry name" value="Sig_lymph_act_molc_N"/>
</dbReference>
<keyword evidence="2 6" id="KW-0732">Signal</keyword>
<evidence type="ECO:0000256" key="3">
    <source>
        <dbReference type="ARBA" id="ARBA00023136"/>
    </source>
</evidence>
<protein>
    <submittedName>
        <fullName evidence="8">SLAM protein</fullName>
    </submittedName>
</protein>
<dbReference type="Pfam" id="PF06214">
    <property type="entry name" value="SLAM"/>
    <property type="match status" value="1"/>
</dbReference>
<dbReference type="Gene3D" id="2.60.40.10">
    <property type="entry name" value="Immunoglobulins"/>
    <property type="match status" value="2"/>
</dbReference>
<feature type="domain" description="Ig-like" evidence="7">
    <location>
        <begin position="144"/>
        <end position="221"/>
    </location>
</feature>
<dbReference type="GO" id="GO:0046649">
    <property type="term" value="P:lymphocyte activation"/>
    <property type="evidence" value="ECO:0007669"/>
    <property type="project" value="InterPro"/>
</dbReference>
<dbReference type="GO" id="GO:0038023">
    <property type="term" value="F:signaling receptor activity"/>
    <property type="evidence" value="ECO:0007669"/>
    <property type="project" value="InterPro"/>
</dbReference>
<dbReference type="GO" id="GO:0009986">
    <property type="term" value="C:cell surface"/>
    <property type="evidence" value="ECO:0007669"/>
    <property type="project" value="InterPro"/>
</dbReference>
<keyword evidence="5" id="KW-1133">Transmembrane helix</keyword>
<dbReference type="EMBL" id="MG870288">
    <property type="protein sequence ID" value="AYO46732.1"/>
    <property type="molecule type" value="mRNA"/>
</dbReference>
<dbReference type="PANTHER" id="PTHR12080">
    <property type="entry name" value="SIGNALING LYMPHOCYTIC ACTIVATION MOLECULE"/>
    <property type="match status" value="1"/>
</dbReference>
<evidence type="ECO:0000256" key="2">
    <source>
        <dbReference type="ARBA" id="ARBA00022729"/>
    </source>
</evidence>
<evidence type="ECO:0000313" key="8">
    <source>
        <dbReference type="EMBL" id="AYO46732.1"/>
    </source>
</evidence>
<comment type="subcellular location">
    <subcellularLocation>
        <location evidence="1">Membrane</location>
    </subcellularLocation>
</comment>
<evidence type="ECO:0000256" key="6">
    <source>
        <dbReference type="SAM" id="SignalP"/>
    </source>
</evidence>
<feature type="chain" id="PRO_5017929446" evidence="6">
    <location>
        <begin position="27"/>
        <end position="342"/>
    </location>
</feature>
<accession>A0A3G2SFS2</accession>
<proteinExistence type="evidence at transcript level"/>
<dbReference type="InterPro" id="IPR015631">
    <property type="entry name" value="CD2/SLAM_rcpt"/>
</dbReference>
<dbReference type="PROSITE" id="PS50835">
    <property type="entry name" value="IG_LIKE"/>
    <property type="match status" value="1"/>
</dbReference>
<name>A0A3G2SFS2_FELCA</name>
<dbReference type="InterPro" id="IPR013783">
    <property type="entry name" value="Ig-like_fold"/>
</dbReference>
<dbReference type="GO" id="GO:0016020">
    <property type="term" value="C:membrane"/>
    <property type="evidence" value="ECO:0007669"/>
    <property type="project" value="UniProtKB-SubCell"/>
</dbReference>
<organism evidence="8">
    <name type="scientific">Felis catus</name>
    <name type="common">Cat</name>
    <name type="synonym">Felis silvestris catus</name>
    <dbReference type="NCBI Taxonomy" id="9685"/>
    <lineage>
        <taxon>Eukaryota</taxon>
        <taxon>Metazoa</taxon>
        <taxon>Chordata</taxon>
        <taxon>Craniata</taxon>
        <taxon>Vertebrata</taxon>
        <taxon>Euteleostomi</taxon>
        <taxon>Mammalia</taxon>
        <taxon>Eutheria</taxon>
        <taxon>Laurasiatheria</taxon>
        <taxon>Carnivora</taxon>
        <taxon>Feliformia</taxon>
        <taxon>Felidae</taxon>
        <taxon>Felinae</taxon>
        <taxon>Felis</taxon>
    </lineage>
</organism>
<feature type="transmembrane region" description="Helical" evidence="5">
    <location>
        <begin position="238"/>
        <end position="263"/>
    </location>
</feature>
<keyword evidence="5" id="KW-0812">Transmembrane</keyword>
<feature type="signal peptide" evidence="6">
    <location>
        <begin position="1"/>
        <end position="26"/>
    </location>
</feature>
<evidence type="ECO:0000259" key="7">
    <source>
        <dbReference type="PROSITE" id="PS50835"/>
    </source>
</evidence>
<dbReference type="InterPro" id="IPR007110">
    <property type="entry name" value="Ig-like_dom"/>
</dbReference>
<keyword evidence="3 5" id="KW-0472">Membrane</keyword>
<evidence type="ECO:0000256" key="5">
    <source>
        <dbReference type="SAM" id="Phobius"/>
    </source>
</evidence>
<evidence type="ECO:0000256" key="4">
    <source>
        <dbReference type="ARBA" id="ARBA00023180"/>
    </source>
</evidence>
<keyword evidence="4" id="KW-0325">Glycoprotein</keyword>
<dbReference type="PANTHER" id="PTHR12080:SF49">
    <property type="entry name" value="SIGNALING LYMPHOCYTIC ACTIVATION MOLECULE"/>
    <property type="match status" value="1"/>
</dbReference>
<gene>
    <name evidence="8" type="primary">SLAM</name>
</gene>
<dbReference type="AlphaFoldDB" id="A0A3G2SFS2"/>
<reference evidence="8" key="1">
    <citation type="submission" date="2018-01" db="EMBL/GenBank/DDBJ databases">
        <title>Signaling lymphocyte activation molecule of Felis catus.</title>
        <authorList>
            <person name="Yadav A.K."/>
            <person name="Rajak K.K."/>
            <person name="Kumar A."/>
            <person name="Bhatt M."/>
            <person name="Chakarvarti S."/>
            <person name="Sankar M."/>
            <person name="Yousuf R.W."/>
            <person name="Bora M."/>
            <person name="Muthuchelvan D."/>
            <person name="Singh R.P."/>
            <person name="Singh R."/>
        </authorList>
    </citation>
    <scope>NUCLEOTIDE SEQUENCE</scope>
    <source>
        <tissue evidence="8">Blood</tissue>
    </source>
</reference>